<keyword evidence="8" id="KW-0411">Iron-sulfur</keyword>
<evidence type="ECO:0000256" key="4">
    <source>
        <dbReference type="ARBA" id="ARBA00022679"/>
    </source>
</evidence>
<sequence length="393" mass="43615">MSLIYLDYNATTPIDVAVSSAMIPYMTQHFGNPSSSHHYGTITKKAVTRSRIQVSQLLNCHPDEVIFTSGGTESNNYAIKNALLNSSDRIIHCITSRVEHPSVMEVFKFLEQRYSRVRVTYCGVDENGTIRLDEFKNALSRETLLVSVMHSNNEVGTLQPIREIGKLIRSFEKENQMERNSIILHTDAAQKDITPVHLLSVCTHKFYGPKGVGALFIRRNCGIQLEKQVHGASVHERGYRSGTENVILVVGLGKACEQCLIHMVDRVEHMFTTREKLYNGLLNNLSNIVQIKLNGHPEKRLPNTLNISFAGIEANTILDDLSQHIAASAGSACHSSSHEEGAEKKIVISQILAEMGVDVNIAMGTIRFSTGLLLTNDEVESAIHHVTDTISKL</sequence>
<feature type="domain" description="Aminotransferase class V" evidence="10">
    <location>
        <begin position="4"/>
        <end position="380"/>
    </location>
</feature>
<dbReference type="EC" id="2.8.1.7" evidence="3"/>
<dbReference type="OrthoDB" id="10250117at2759"/>
<evidence type="ECO:0000313" key="12">
    <source>
        <dbReference type="Proteomes" id="UP000006671"/>
    </source>
</evidence>
<accession>D2V509</accession>
<dbReference type="InterPro" id="IPR016454">
    <property type="entry name" value="Cysteine_dSase"/>
</dbReference>
<dbReference type="KEGG" id="ngr:NAEGRDRAFT_31239"/>
<dbReference type="GO" id="GO:0051536">
    <property type="term" value="F:iron-sulfur cluster binding"/>
    <property type="evidence" value="ECO:0007669"/>
    <property type="project" value="UniProtKB-KW"/>
</dbReference>
<evidence type="ECO:0000256" key="9">
    <source>
        <dbReference type="RuleBase" id="RU004504"/>
    </source>
</evidence>
<dbReference type="EMBL" id="GG738852">
    <property type="protein sequence ID" value="EFC48023.1"/>
    <property type="molecule type" value="Genomic_DNA"/>
</dbReference>
<evidence type="ECO:0000256" key="3">
    <source>
        <dbReference type="ARBA" id="ARBA00012239"/>
    </source>
</evidence>
<dbReference type="STRING" id="5762.D2V509"/>
<gene>
    <name evidence="11" type="ORF">NAEGRDRAFT_31239</name>
</gene>
<dbReference type="InParanoid" id="D2V509"/>
<keyword evidence="7" id="KW-0408">Iron</keyword>
<dbReference type="OMA" id="IIYGQSE"/>
<dbReference type="Gene3D" id="3.90.1150.10">
    <property type="entry name" value="Aspartate Aminotransferase, domain 1"/>
    <property type="match status" value="1"/>
</dbReference>
<dbReference type="GO" id="GO:0031071">
    <property type="term" value="F:cysteine desulfurase activity"/>
    <property type="evidence" value="ECO:0007669"/>
    <property type="project" value="UniProtKB-EC"/>
</dbReference>
<dbReference type="PANTHER" id="PTHR11601:SF34">
    <property type="entry name" value="CYSTEINE DESULFURASE"/>
    <property type="match status" value="1"/>
</dbReference>
<evidence type="ECO:0000256" key="1">
    <source>
        <dbReference type="ARBA" id="ARBA00001933"/>
    </source>
</evidence>
<evidence type="ECO:0000256" key="7">
    <source>
        <dbReference type="ARBA" id="ARBA00023004"/>
    </source>
</evidence>
<evidence type="ECO:0000313" key="11">
    <source>
        <dbReference type="EMBL" id="EFC48023.1"/>
    </source>
</evidence>
<evidence type="ECO:0000259" key="10">
    <source>
        <dbReference type="Pfam" id="PF00266"/>
    </source>
</evidence>
<reference evidence="11 12" key="1">
    <citation type="journal article" date="2010" name="Cell">
        <title>The genome of Naegleria gruberi illuminates early eukaryotic versatility.</title>
        <authorList>
            <person name="Fritz-Laylin L.K."/>
            <person name="Prochnik S.E."/>
            <person name="Ginger M.L."/>
            <person name="Dacks J.B."/>
            <person name="Carpenter M.L."/>
            <person name="Field M.C."/>
            <person name="Kuo A."/>
            <person name="Paredez A."/>
            <person name="Chapman J."/>
            <person name="Pham J."/>
            <person name="Shu S."/>
            <person name="Neupane R."/>
            <person name="Cipriano M."/>
            <person name="Mancuso J."/>
            <person name="Tu H."/>
            <person name="Salamov A."/>
            <person name="Lindquist E."/>
            <person name="Shapiro H."/>
            <person name="Lucas S."/>
            <person name="Grigoriev I.V."/>
            <person name="Cande W.Z."/>
            <person name="Fulton C."/>
            <person name="Rokhsar D.S."/>
            <person name="Dawson S.C."/>
        </authorList>
    </citation>
    <scope>NUCLEOTIDE SEQUENCE [LARGE SCALE GENOMIC DNA]</scope>
    <source>
        <strain evidence="11 12">NEG-M</strain>
    </source>
</reference>
<dbReference type="InterPro" id="IPR000192">
    <property type="entry name" value="Aminotrans_V_dom"/>
</dbReference>
<evidence type="ECO:0000256" key="6">
    <source>
        <dbReference type="ARBA" id="ARBA00022898"/>
    </source>
</evidence>
<keyword evidence="4" id="KW-0808">Transferase</keyword>
<dbReference type="Proteomes" id="UP000006671">
    <property type="component" value="Unassembled WGS sequence"/>
</dbReference>
<dbReference type="InterPro" id="IPR020578">
    <property type="entry name" value="Aminotrans_V_PyrdxlP_BS"/>
</dbReference>
<comment type="similarity">
    <text evidence="2">Belongs to the class-V pyridoxal-phosphate-dependent aminotransferase family. NifS/IscS subfamily.</text>
</comment>
<dbReference type="FunCoup" id="D2V509">
    <property type="interactions" value="436"/>
</dbReference>
<name>D2V509_NAEGR</name>
<dbReference type="Pfam" id="PF00266">
    <property type="entry name" value="Aminotran_5"/>
    <property type="match status" value="1"/>
</dbReference>
<keyword evidence="12" id="KW-1185">Reference proteome</keyword>
<dbReference type="eggNOG" id="KOG1549">
    <property type="taxonomic scope" value="Eukaryota"/>
</dbReference>
<dbReference type="Gene3D" id="3.40.640.10">
    <property type="entry name" value="Type I PLP-dependent aspartate aminotransferase-like (Major domain)"/>
    <property type="match status" value="1"/>
</dbReference>
<dbReference type="PANTHER" id="PTHR11601">
    <property type="entry name" value="CYSTEINE DESULFURYLASE FAMILY MEMBER"/>
    <property type="match status" value="1"/>
</dbReference>
<feature type="non-terminal residue" evidence="11">
    <location>
        <position position="393"/>
    </location>
</feature>
<dbReference type="Gene3D" id="1.10.260.50">
    <property type="match status" value="1"/>
</dbReference>
<protein>
    <recommendedName>
        <fullName evidence="3">cysteine desulfurase</fullName>
        <ecNumber evidence="3">2.8.1.7</ecNumber>
    </recommendedName>
</protein>
<evidence type="ECO:0000256" key="8">
    <source>
        <dbReference type="ARBA" id="ARBA00023014"/>
    </source>
</evidence>
<dbReference type="PIRSF" id="PIRSF005572">
    <property type="entry name" value="NifS"/>
    <property type="match status" value="1"/>
</dbReference>
<dbReference type="GeneID" id="8860568"/>
<organism evidence="12">
    <name type="scientific">Naegleria gruberi</name>
    <name type="common">Amoeba</name>
    <dbReference type="NCBI Taxonomy" id="5762"/>
    <lineage>
        <taxon>Eukaryota</taxon>
        <taxon>Discoba</taxon>
        <taxon>Heterolobosea</taxon>
        <taxon>Tetramitia</taxon>
        <taxon>Eutetramitia</taxon>
        <taxon>Vahlkampfiidae</taxon>
        <taxon>Naegleria</taxon>
    </lineage>
</organism>
<dbReference type="InterPro" id="IPR015421">
    <property type="entry name" value="PyrdxlP-dep_Trfase_major"/>
</dbReference>
<dbReference type="InterPro" id="IPR015422">
    <property type="entry name" value="PyrdxlP-dep_Trfase_small"/>
</dbReference>
<evidence type="ECO:0000256" key="2">
    <source>
        <dbReference type="ARBA" id="ARBA00006490"/>
    </source>
</evidence>
<dbReference type="AlphaFoldDB" id="D2V509"/>
<keyword evidence="6" id="KW-0663">Pyridoxal phosphate</keyword>
<keyword evidence="5" id="KW-0479">Metal-binding</keyword>
<dbReference type="SUPFAM" id="SSF53383">
    <property type="entry name" value="PLP-dependent transferases"/>
    <property type="match status" value="1"/>
</dbReference>
<dbReference type="InterPro" id="IPR015424">
    <property type="entry name" value="PyrdxlP-dep_Trfase"/>
</dbReference>
<dbReference type="GO" id="GO:0046872">
    <property type="term" value="F:metal ion binding"/>
    <property type="evidence" value="ECO:0007669"/>
    <property type="project" value="UniProtKB-KW"/>
</dbReference>
<dbReference type="PROSITE" id="PS00595">
    <property type="entry name" value="AA_TRANSFER_CLASS_5"/>
    <property type="match status" value="1"/>
</dbReference>
<dbReference type="VEuPathDB" id="AmoebaDB:NAEGRDRAFT_31239"/>
<evidence type="ECO:0000256" key="5">
    <source>
        <dbReference type="ARBA" id="ARBA00022723"/>
    </source>
</evidence>
<dbReference type="RefSeq" id="XP_002680767.1">
    <property type="nucleotide sequence ID" value="XM_002680721.1"/>
</dbReference>
<comment type="cofactor">
    <cofactor evidence="1 9">
        <name>pyridoxal 5'-phosphate</name>
        <dbReference type="ChEBI" id="CHEBI:597326"/>
    </cofactor>
</comment>
<proteinExistence type="inferred from homology"/>